<dbReference type="SUPFAM" id="SSF51735">
    <property type="entry name" value="NAD(P)-binding Rossmann-fold domains"/>
    <property type="match status" value="1"/>
</dbReference>
<comment type="similarity">
    <text evidence="3">Belongs to the bacterial sugar transferase family.</text>
</comment>
<accession>A0ABV6B7Z5</accession>
<evidence type="ECO:0000256" key="6">
    <source>
        <dbReference type="ARBA" id="ARBA00022692"/>
    </source>
</evidence>
<dbReference type="InterPro" id="IPR003362">
    <property type="entry name" value="Bact_transf"/>
</dbReference>
<feature type="compositionally biased region" description="Pro residues" evidence="9">
    <location>
        <begin position="1"/>
        <end position="10"/>
    </location>
</feature>
<name>A0ABV6B7Z5_9DEIO</name>
<evidence type="ECO:0000256" key="10">
    <source>
        <dbReference type="SAM" id="Phobius"/>
    </source>
</evidence>
<feature type="domain" description="Bacterial sugar transferase" evidence="11">
    <location>
        <begin position="294"/>
        <end position="486"/>
    </location>
</feature>
<dbReference type="EMBL" id="JBHLYR010000078">
    <property type="protein sequence ID" value="MFB9995021.1"/>
    <property type="molecule type" value="Genomic_DNA"/>
</dbReference>
<keyword evidence="8 10" id="KW-0472">Membrane</keyword>
<evidence type="ECO:0000256" key="5">
    <source>
        <dbReference type="ARBA" id="ARBA00022679"/>
    </source>
</evidence>
<evidence type="ECO:0000256" key="8">
    <source>
        <dbReference type="ARBA" id="ARBA00023136"/>
    </source>
</evidence>
<sequence length="492" mass="53849">MPVRVSPPTPAVVAEGTAGGGSLRDQVRNQRANAYLKRRLGNGTALLASELLGWLGAMALTNELLPRLDAPPVPWPWMQLLLVTYAVVGAQRVQPGWGLGAVAELQRMVTLAILLVLVLTLGLGLTEQGWIALRSGALLLILGVPAVLLARNLTKRILVRTGVWGVPVVVYGAALTGQQVVAALQAEAGLGYHPVAVFDDNVALHGTEVHGVPVLGHTDLWTQAAPIAIVAMPGVARTRLVELLDGPLSVYRNVILIPDLFDIQSLWVQGRDLGGILGLEITHNLADPLARRLKRGLDLLAVTLSLPFWLPLCGLIALLIWIEDRAKPVFLQPRTGLGGQIFDTWKFRTMLPDAEAVLARRLAEDPVLNAEWQAHFKLKNDPRITRIGRFLRKTSLDELPQLVNVLRGEMALVGPRPLPLYHLEELPLLVQQLRREVRPGMTGLWQVSGRSDAGNEGMIRLDPYYVRNWSVWLDIVILLRTVKAVLRSAGAY</sequence>
<feature type="transmembrane region" description="Helical" evidence="10">
    <location>
        <begin position="73"/>
        <end position="93"/>
    </location>
</feature>
<keyword evidence="4" id="KW-1003">Cell membrane</keyword>
<dbReference type="Proteomes" id="UP001589733">
    <property type="component" value="Unassembled WGS sequence"/>
</dbReference>
<organism evidence="12 13">
    <name type="scientific">Deinococcus oregonensis</name>
    <dbReference type="NCBI Taxonomy" id="1805970"/>
    <lineage>
        <taxon>Bacteria</taxon>
        <taxon>Thermotogati</taxon>
        <taxon>Deinococcota</taxon>
        <taxon>Deinococci</taxon>
        <taxon>Deinococcales</taxon>
        <taxon>Deinococcaceae</taxon>
        <taxon>Deinococcus</taxon>
    </lineage>
</organism>
<evidence type="ECO:0000256" key="4">
    <source>
        <dbReference type="ARBA" id="ARBA00022475"/>
    </source>
</evidence>
<evidence type="ECO:0000313" key="13">
    <source>
        <dbReference type="Proteomes" id="UP001589733"/>
    </source>
</evidence>
<evidence type="ECO:0000256" key="7">
    <source>
        <dbReference type="ARBA" id="ARBA00022989"/>
    </source>
</evidence>
<dbReference type="PANTHER" id="PTHR30576:SF4">
    <property type="entry name" value="UNDECAPRENYL-PHOSPHATE GALACTOSE PHOSPHOTRANSFERASE"/>
    <property type="match status" value="1"/>
</dbReference>
<dbReference type="PANTHER" id="PTHR30576">
    <property type="entry name" value="COLANIC BIOSYNTHESIS UDP-GLUCOSE LIPID CARRIER TRANSFERASE"/>
    <property type="match status" value="1"/>
</dbReference>
<evidence type="ECO:0000259" key="11">
    <source>
        <dbReference type="Pfam" id="PF02397"/>
    </source>
</evidence>
<evidence type="ECO:0000256" key="1">
    <source>
        <dbReference type="ARBA" id="ARBA00004141"/>
    </source>
</evidence>
<dbReference type="InterPro" id="IPR017475">
    <property type="entry name" value="EPS_sugar_tfrase"/>
</dbReference>
<keyword evidence="7 10" id="KW-1133">Transmembrane helix</keyword>
<feature type="transmembrane region" description="Helical" evidence="10">
    <location>
        <begin position="131"/>
        <end position="150"/>
    </location>
</feature>
<proteinExistence type="inferred from homology"/>
<keyword evidence="5" id="KW-0808">Transferase</keyword>
<keyword evidence="6 10" id="KW-0812">Transmembrane</keyword>
<comment type="subcellular location">
    <subcellularLocation>
        <location evidence="2">Cell membrane</location>
    </subcellularLocation>
    <subcellularLocation>
        <location evidence="1">Membrane</location>
        <topology evidence="1">Multi-pass membrane protein</topology>
    </subcellularLocation>
</comment>
<protein>
    <submittedName>
        <fullName evidence="12">Exopolysaccharide biosynthesis polyprenyl glycosylphosphotransferase</fullName>
    </submittedName>
</protein>
<dbReference type="Pfam" id="PF02397">
    <property type="entry name" value="Bac_transf"/>
    <property type="match status" value="1"/>
</dbReference>
<reference evidence="12 13" key="1">
    <citation type="submission" date="2024-09" db="EMBL/GenBank/DDBJ databases">
        <authorList>
            <person name="Sun Q."/>
            <person name="Mori K."/>
        </authorList>
    </citation>
    <scope>NUCLEOTIDE SEQUENCE [LARGE SCALE GENOMIC DNA]</scope>
    <source>
        <strain evidence="12 13">JCM 13503</strain>
    </source>
</reference>
<dbReference type="RefSeq" id="WP_380016548.1">
    <property type="nucleotide sequence ID" value="NZ_JBHLYR010000078.1"/>
</dbReference>
<evidence type="ECO:0000256" key="3">
    <source>
        <dbReference type="ARBA" id="ARBA00006464"/>
    </source>
</evidence>
<keyword evidence="13" id="KW-1185">Reference proteome</keyword>
<feature type="transmembrane region" description="Helical" evidence="10">
    <location>
        <begin position="40"/>
        <end position="61"/>
    </location>
</feature>
<feature type="transmembrane region" description="Helical" evidence="10">
    <location>
        <begin position="105"/>
        <end position="125"/>
    </location>
</feature>
<evidence type="ECO:0000256" key="2">
    <source>
        <dbReference type="ARBA" id="ARBA00004236"/>
    </source>
</evidence>
<gene>
    <name evidence="12" type="ORF">ACFFLM_24025</name>
</gene>
<feature type="transmembrane region" description="Helical" evidence="10">
    <location>
        <begin position="299"/>
        <end position="322"/>
    </location>
</feature>
<comment type="caution">
    <text evidence="12">The sequence shown here is derived from an EMBL/GenBank/DDBJ whole genome shotgun (WGS) entry which is preliminary data.</text>
</comment>
<evidence type="ECO:0000313" key="12">
    <source>
        <dbReference type="EMBL" id="MFB9995021.1"/>
    </source>
</evidence>
<evidence type="ECO:0000256" key="9">
    <source>
        <dbReference type="SAM" id="MobiDB-lite"/>
    </source>
</evidence>
<dbReference type="NCBIfam" id="TIGR03025">
    <property type="entry name" value="EPS_sugtrans"/>
    <property type="match status" value="1"/>
</dbReference>
<feature type="region of interest" description="Disordered" evidence="9">
    <location>
        <begin position="1"/>
        <end position="20"/>
    </location>
</feature>
<dbReference type="Gene3D" id="3.40.50.720">
    <property type="entry name" value="NAD(P)-binding Rossmann-like Domain"/>
    <property type="match status" value="1"/>
</dbReference>
<dbReference type="InterPro" id="IPR036291">
    <property type="entry name" value="NAD(P)-bd_dom_sf"/>
</dbReference>